<name>A0A8S0XVB1_9GAMM</name>
<evidence type="ECO:0000313" key="1">
    <source>
        <dbReference type="EMBL" id="CAA9892678.1"/>
    </source>
</evidence>
<proteinExistence type="predicted"/>
<gene>
    <name evidence="1" type="ORF">METHB2_790012</name>
</gene>
<dbReference type="Proteomes" id="UP000494216">
    <property type="component" value="Unassembled WGS sequence"/>
</dbReference>
<keyword evidence="2" id="KW-1185">Reference proteome</keyword>
<reference evidence="1 2" key="1">
    <citation type="submission" date="2020-02" db="EMBL/GenBank/DDBJ databases">
        <authorList>
            <person name="Hogendoorn C."/>
        </authorList>
    </citation>
    <scope>NUCLEOTIDE SEQUENCE [LARGE SCALE GENOMIC DNA]</scope>
    <source>
        <strain evidence="1">METHB21</strain>
    </source>
</reference>
<organism evidence="1 2">
    <name type="scientific">Candidatus Methylobacter favarea</name>
    <dbReference type="NCBI Taxonomy" id="2707345"/>
    <lineage>
        <taxon>Bacteria</taxon>
        <taxon>Pseudomonadati</taxon>
        <taxon>Pseudomonadota</taxon>
        <taxon>Gammaproteobacteria</taxon>
        <taxon>Methylococcales</taxon>
        <taxon>Methylococcaceae</taxon>
        <taxon>Methylobacter</taxon>
    </lineage>
</organism>
<evidence type="ECO:0000313" key="2">
    <source>
        <dbReference type="Proteomes" id="UP000494216"/>
    </source>
</evidence>
<dbReference type="EMBL" id="CADCXN010000112">
    <property type="protein sequence ID" value="CAA9892678.1"/>
    <property type="molecule type" value="Genomic_DNA"/>
</dbReference>
<accession>A0A8S0XVB1</accession>
<sequence length="143" mass="15979">MELNEARENVKAQTAMIKAVESRITQIDGAVSQFDEALAEAAFLNKTPIDWAGKAAERQGLALERSILPGVIVRLNEELRPLQKAAEHLAWQETDLAIKEAENSIIAKIRQMKSAGESDRTIRSACQLNENEYQRFADRARTS</sequence>
<comment type="caution">
    <text evidence="1">The sequence shown here is derived from an EMBL/GenBank/DDBJ whole genome shotgun (WGS) entry which is preliminary data.</text>
</comment>
<protein>
    <submittedName>
        <fullName evidence="1">Uncharacterized protein</fullName>
    </submittedName>
</protein>
<dbReference type="AlphaFoldDB" id="A0A8S0XVB1"/>
<dbReference type="RefSeq" id="WP_174627422.1">
    <property type="nucleotide sequence ID" value="NZ_CADCXN010000112.1"/>
</dbReference>